<reference evidence="2" key="1">
    <citation type="submission" date="2009-09" db="EMBL/GenBank/DDBJ databases">
        <title>The complete chromosome of Sebaldella termitidis ATCC 33386.</title>
        <authorList>
            <consortium name="US DOE Joint Genome Institute (JGI-PGF)"/>
            <person name="Lucas S."/>
            <person name="Copeland A."/>
            <person name="Lapidus A."/>
            <person name="Glavina del Rio T."/>
            <person name="Dalin E."/>
            <person name="Tice H."/>
            <person name="Bruce D."/>
            <person name="Goodwin L."/>
            <person name="Pitluck S."/>
            <person name="Kyrpides N."/>
            <person name="Mavromatis K."/>
            <person name="Ivanova N."/>
            <person name="Mikhailova N."/>
            <person name="Sims D."/>
            <person name="Meincke L."/>
            <person name="Brettin T."/>
            <person name="Detter J.C."/>
            <person name="Han C."/>
            <person name="Larimer F."/>
            <person name="Land M."/>
            <person name="Hauser L."/>
            <person name="Markowitz V."/>
            <person name="Cheng J.F."/>
            <person name="Hugenholtz P."/>
            <person name="Woyke T."/>
            <person name="Wu D."/>
            <person name="Eisen J.A."/>
        </authorList>
    </citation>
    <scope>NUCLEOTIDE SEQUENCE [LARGE SCALE GENOMIC DNA]</scope>
    <source>
        <strain evidence="2">ATCC 33386 / NCTC 11300</strain>
    </source>
</reference>
<name>D1ANM4_SEBTE</name>
<organism evidence="1 2">
    <name type="scientific">Sebaldella termitidis (strain ATCC 33386 / NCTC 11300)</name>
    <dbReference type="NCBI Taxonomy" id="526218"/>
    <lineage>
        <taxon>Bacteria</taxon>
        <taxon>Fusobacteriati</taxon>
        <taxon>Fusobacteriota</taxon>
        <taxon>Fusobacteriia</taxon>
        <taxon>Fusobacteriales</taxon>
        <taxon>Leptotrichiaceae</taxon>
        <taxon>Sebaldella</taxon>
    </lineage>
</organism>
<dbReference type="Proteomes" id="UP000000845">
    <property type="component" value="Chromosome"/>
</dbReference>
<evidence type="ECO:0000313" key="2">
    <source>
        <dbReference type="Proteomes" id="UP000000845"/>
    </source>
</evidence>
<gene>
    <name evidence="1" type="ordered locus">Sterm_2985</name>
</gene>
<keyword evidence="2" id="KW-1185">Reference proteome</keyword>
<dbReference type="AlphaFoldDB" id="D1ANM4"/>
<accession>D1ANM4</accession>
<dbReference type="HOGENOM" id="CLU_164792_0_0_0"/>
<dbReference type="EMBL" id="CP001739">
    <property type="protein sequence ID" value="ACZ09828.1"/>
    <property type="molecule type" value="Genomic_DNA"/>
</dbReference>
<protein>
    <submittedName>
        <fullName evidence="1">Uncharacterized protein</fullName>
    </submittedName>
</protein>
<proteinExistence type="predicted"/>
<evidence type="ECO:0000313" key="1">
    <source>
        <dbReference type="EMBL" id="ACZ09828.1"/>
    </source>
</evidence>
<reference evidence="1 2" key="2">
    <citation type="journal article" date="2010" name="Stand. Genomic Sci.">
        <title>Complete genome sequence of Sebaldella termitidis type strain (NCTC 11300).</title>
        <authorList>
            <person name="Harmon-Smith M."/>
            <person name="Celia L."/>
            <person name="Chertkov O."/>
            <person name="Lapidus A."/>
            <person name="Copeland A."/>
            <person name="Glavina Del Rio T."/>
            <person name="Nolan M."/>
            <person name="Lucas S."/>
            <person name="Tice H."/>
            <person name="Cheng J.F."/>
            <person name="Han C."/>
            <person name="Detter J.C."/>
            <person name="Bruce D."/>
            <person name="Goodwin L."/>
            <person name="Pitluck S."/>
            <person name="Pati A."/>
            <person name="Liolios K."/>
            <person name="Ivanova N."/>
            <person name="Mavromatis K."/>
            <person name="Mikhailova N."/>
            <person name="Chen A."/>
            <person name="Palaniappan K."/>
            <person name="Land M."/>
            <person name="Hauser L."/>
            <person name="Chang Y.J."/>
            <person name="Jeffries C.D."/>
            <person name="Brettin T."/>
            <person name="Goker M."/>
            <person name="Beck B."/>
            <person name="Bristow J."/>
            <person name="Eisen J.A."/>
            <person name="Markowitz V."/>
            <person name="Hugenholtz P."/>
            <person name="Kyrpides N.C."/>
            <person name="Klenk H.P."/>
            <person name="Chen F."/>
        </authorList>
    </citation>
    <scope>NUCLEOTIDE SEQUENCE [LARGE SCALE GENOMIC DNA]</scope>
    <source>
        <strain evidence="2">ATCC 33386 / NCTC 11300</strain>
    </source>
</reference>
<sequence>MKIETNYKKENFYTEQEVKEIREKMSDIKLPNNHRNMKITDLIKEYGAEKARKLVEEEVYLFKHSLIMLELSEGYKMINGHENDMIDYTFKNQNEIMKNSMYEYIGVSDTMLS</sequence>
<dbReference type="KEGG" id="str:Sterm_2985"/>
<dbReference type="RefSeq" id="WP_012862410.1">
    <property type="nucleotide sequence ID" value="NC_013517.1"/>
</dbReference>